<sequence length="96" mass="10095">MKKASGTTVGSKKGVIVASKSVKSHLPTLAIPMHGSCGLSRNDASSSRLQQNLSKPTILDPVKHQVVKHMESANPPIPLPVLTGSQQINGQSTMVE</sequence>
<accession>A0ABR2C8N4</accession>
<keyword evidence="3" id="KW-1185">Reference proteome</keyword>
<protein>
    <submittedName>
        <fullName evidence="2">Uncharacterized protein</fullName>
    </submittedName>
</protein>
<dbReference type="EMBL" id="JBBPBM010000063">
    <property type="protein sequence ID" value="KAK8515781.1"/>
    <property type="molecule type" value="Genomic_DNA"/>
</dbReference>
<name>A0ABR2C8N4_9ROSI</name>
<dbReference type="Proteomes" id="UP001472677">
    <property type="component" value="Unassembled WGS sequence"/>
</dbReference>
<evidence type="ECO:0000256" key="1">
    <source>
        <dbReference type="SAM" id="MobiDB-lite"/>
    </source>
</evidence>
<gene>
    <name evidence="2" type="ORF">V6N12_075804</name>
</gene>
<proteinExistence type="predicted"/>
<feature type="region of interest" description="Disordered" evidence="1">
    <location>
        <begin position="73"/>
        <end position="96"/>
    </location>
</feature>
<organism evidence="2 3">
    <name type="scientific">Hibiscus sabdariffa</name>
    <name type="common">roselle</name>
    <dbReference type="NCBI Taxonomy" id="183260"/>
    <lineage>
        <taxon>Eukaryota</taxon>
        <taxon>Viridiplantae</taxon>
        <taxon>Streptophyta</taxon>
        <taxon>Embryophyta</taxon>
        <taxon>Tracheophyta</taxon>
        <taxon>Spermatophyta</taxon>
        <taxon>Magnoliopsida</taxon>
        <taxon>eudicotyledons</taxon>
        <taxon>Gunneridae</taxon>
        <taxon>Pentapetalae</taxon>
        <taxon>rosids</taxon>
        <taxon>malvids</taxon>
        <taxon>Malvales</taxon>
        <taxon>Malvaceae</taxon>
        <taxon>Malvoideae</taxon>
        <taxon>Hibiscus</taxon>
    </lineage>
</organism>
<evidence type="ECO:0000313" key="3">
    <source>
        <dbReference type="Proteomes" id="UP001472677"/>
    </source>
</evidence>
<feature type="compositionally biased region" description="Polar residues" evidence="1">
    <location>
        <begin position="83"/>
        <end position="96"/>
    </location>
</feature>
<evidence type="ECO:0000313" key="2">
    <source>
        <dbReference type="EMBL" id="KAK8515781.1"/>
    </source>
</evidence>
<reference evidence="2 3" key="1">
    <citation type="journal article" date="2024" name="G3 (Bethesda)">
        <title>Genome assembly of Hibiscus sabdariffa L. provides insights into metabolisms of medicinal natural products.</title>
        <authorList>
            <person name="Kim T."/>
        </authorList>
    </citation>
    <scope>NUCLEOTIDE SEQUENCE [LARGE SCALE GENOMIC DNA]</scope>
    <source>
        <strain evidence="2">TK-2024</strain>
        <tissue evidence="2">Old leaves</tissue>
    </source>
</reference>
<comment type="caution">
    <text evidence="2">The sequence shown here is derived from an EMBL/GenBank/DDBJ whole genome shotgun (WGS) entry which is preliminary data.</text>
</comment>